<comment type="caution">
    <text evidence="4">The sequence shown here is derived from an EMBL/GenBank/DDBJ whole genome shotgun (WGS) entry which is preliminary data.</text>
</comment>
<dbReference type="PANTHER" id="PTHR38108:SF1">
    <property type="entry name" value="UPF0319 PROTEIN YCCT"/>
    <property type="match status" value="1"/>
</dbReference>
<keyword evidence="2 3" id="KW-0732">Signal</keyword>
<dbReference type="AlphaFoldDB" id="A0A557NZB5"/>
<dbReference type="Proteomes" id="UP000319828">
    <property type="component" value="Unassembled WGS sequence"/>
</dbReference>
<proteinExistence type="inferred from homology"/>
<evidence type="ECO:0000313" key="4">
    <source>
        <dbReference type="EMBL" id="TVO33756.1"/>
    </source>
</evidence>
<name>A0A557NZB5_9VIBR</name>
<feature type="chain" id="PRO_5022274069" description="UPF0319 protein FOF44_14680" evidence="3">
    <location>
        <begin position="26"/>
        <end position="225"/>
    </location>
</feature>
<sequence length="225" mass="24676" precursor="true">MTLKRVLLKPITLCVLLGLSSSAFANVVINIPSEVDVLAANGQEAEIEGGLFSSTKSLTLPDGENQIVFRYNPVFKQGNDQTTVTTDAIITKFTASDTELNFDLPKYRNADLARDFDRNPNWKLVDENGNAIEVKQDKLLKPGVQLGRNYDQESVAYNKTGGVAAIAPATAAVATTATVEASAAAPQMPANSQYKTTEEQMLHYWYEKADKETKQRFLQSIIQAK</sequence>
<organism evidence="4 5">
    <name type="scientific">Vibrio algivorus</name>
    <dbReference type="NCBI Taxonomy" id="1667024"/>
    <lineage>
        <taxon>Bacteria</taxon>
        <taxon>Pseudomonadati</taxon>
        <taxon>Pseudomonadota</taxon>
        <taxon>Gammaproteobacteria</taxon>
        <taxon>Vibrionales</taxon>
        <taxon>Vibrionaceae</taxon>
        <taxon>Vibrio</taxon>
    </lineage>
</organism>
<dbReference type="PANTHER" id="PTHR38108">
    <property type="entry name" value="UPF0319 PROTEIN YCCT"/>
    <property type="match status" value="1"/>
</dbReference>
<evidence type="ECO:0000256" key="2">
    <source>
        <dbReference type="ARBA" id="ARBA00022729"/>
    </source>
</evidence>
<dbReference type="EMBL" id="VMKJ01000037">
    <property type="protein sequence ID" value="TVO33756.1"/>
    <property type="molecule type" value="Genomic_DNA"/>
</dbReference>
<dbReference type="HAMAP" id="MF_00789">
    <property type="entry name" value="UPF0319"/>
    <property type="match status" value="1"/>
</dbReference>
<comment type="similarity">
    <text evidence="1 3">Belongs to the UPF0319 family.</text>
</comment>
<protein>
    <recommendedName>
        <fullName evidence="3">UPF0319 protein FOF44_14680</fullName>
    </recommendedName>
</protein>
<feature type="signal peptide" evidence="3">
    <location>
        <begin position="1"/>
        <end position="25"/>
    </location>
</feature>
<dbReference type="InterPro" id="IPR018635">
    <property type="entry name" value="UPF0319"/>
</dbReference>
<evidence type="ECO:0000256" key="3">
    <source>
        <dbReference type="HAMAP-Rule" id="MF_00789"/>
    </source>
</evidence>
<evidence type="ECO:0000313" key="5">
    <source>
        <dbReference type="Proteomes" id="UP000319828"/>
    </source>
</evidence>
<reference evidence="4 5" key="1">
    <citation type="submission" date="2019-07" db="EMBL/GenBank/DDBJ databases">
        <title>The draft genome sequence of Vibrio algivorus M1486.</title>
        <authorList>
            <person name="Meng X."/>
        </authorList>
    </citation>
    <scope>NUCLEOTIDE SEQUENCE [LARGE SCALE GENOMIC DNA]</scope>
    <source>
        <strain evidence="4 5">M1486</strain>
    </source>
</reference>
<gene>
    <name evidence="4" type="ORF">FOF44_14680</name>
</gene>
<accession>A0A557NZB5</accession>
<dbReference type="Pfam" id="PF09829">
    <property type="entry name" value="DUF2057"/>
    <property type="match status" value="1"/>
</dbReference>
<dbReference type="RefSeq" id="WP_144388874.1">
    <property type="nucleotide sequence ID" value="NZ_CANNCB010000036.1"/>
</dbReference>
<dbReference type="OrthoDB" id="7058190at2"/>
<evidence type="ECO:0000256" key="1">
    <source>
        <dbReference type="ARBA" id="ARBA00008490"/>
    </source>
</evidence>